<sequence length="55" mass="6287">MPERTAEAEAEGSTSSYLRIPRGDPFFKRHSNVDSDKIPSRVLKVLASWLQELNR</sequence>
<dbReference type="EMBL" id="KV878210">
    <property type="protein sequence ID" value="OJJ38886.1"/>
    <property type="molecule type" value="Genomic_DNA"/>
</dbReference>
<protein>
    <submittedName>
        <fullName evidence="2">Uncharacterized protein</fullName>
    </submittedName>
</protein>
<dbReference type="RefSeq" id="XP_040692562.1">
    <property type="nucleotide sequence ID" value="XM_040834494.1"/>
</dbReference>
<organism evidence="2 3">
    <name type="scientific">Aspergillus wentii DTO 134E9</name>
    <dbReference type="NCBI Taxonomy" id="1073089"/>
    <lineage>
        <taxon>Eukaryota</taxon>
        <taxon>Fungi</taxon>
        <taxon>Dikarya</taxon>
        <taxon>Ascomycota</taxon>
        <taxon>Pezizomycotina</taxon>
        <taxon>Eurotiomycetes</taxon>
        <taxon>Eurotiomycetidae</taxon>
        <taxon>Eurotiales</taxon>
        <taxon>Aspergillaceae</taxon>
        <taxon>Aspergillus</taxon>
        <taxon>Aspergillus subgen. Cremei</taxon>
    </lineage>
</organism>
<accession>A0A1L9RVD1</accession>
<proteinExistence type="predicted"/>
<evidence type="ECO:0000313" key="2">
    <source>
        <dbReference type="EMBL" id="OJJ38886.1"/>
    </source>
</evidence>
<dbReference type="VEuPathDB" id="FungiDB:ASPWEDRAFT_36572"/>
<dbReference type="AlphaFoldDB" id="A0A1L9RVD1"/>
<gene>
    <name evidence="2" type="ORF">ASPWEDRAFT_36572</name>
</gene>
<evidence type="ECO:0000256" key="1">
    <source>
        <dbReference type="SAM" id="MobiDB-lite"/>
    </source>
</evidence>
<dbReference type="Proteomes" id="UP000184383">
    <property type="component" value="Unassembled WGS sequence"/>
</dbReference>
<reference evidence="3" key="1">
    <citation type="journal article" date="2017" name="Genome Biol.">
        <title>Comparative genomics reveals high biological diversity and specific adaptations in the industrially and medically important fungal genus Aspergillus.</title>
        <authorList>
            <person name="de Vries R.P."/>
            <person name="Riley R."/>
            <person name="Wiebenga A."/>
            <person name="Aguilar-Osorio G."/>
            <person name="Amillis S."/>
            <person name="Uchima C.A."/>
            <person name="Anderluh G."/>
            <person name="Asadollahi M."/>
            <person name="Askin M."/>
            <person name="Barry K."/>
            <person name="Battaglia E."/>
            <person name="Bayram O."/>
            <person name="Benocci T."/>
            <person name="Braus-Stromeyer S.A."/>
            <person name="Caldana C."/>
            <person name="Canovas D."/>
            <person name="Cerqueira G.C."/>
            <person name="Chen F."/>
            <person name="Chen W."/>
            <person name="Choi C."/>
            <person name="Clum A."/>
            <person name="Dos Santos R.A."/>
            <person name="Damasio A.R."/>
            <person name="Diallinas G."/>
            <person name="Emri T."/>
            <person name="Fekete E."/>
            <person name="Flipphi M."/>
            <person name="Freyberg S."/>
            <person name="Gallo A."/>
            <person name="Gournas C."/>
            <person name="Habgood R."/>
            <person name="Hainaut M."/>
            <person name="Harispe M.L."/>
            <person name="Henrissat B."/>
            <person name="Hilden K.S."/>
            <person name="Hope R."/>
            <person name="Hossain A."/>
            <person name="Karabika E."/>
            <person name="Karaffa L."/>
            <person name="Karanyi Z."/>
            <person name="Krasevec N."/>
            <person name="Kuo A."/>
            <person name="Kusch H."/>
            <person name="LaButti K."/>
            <person name="Lagendijk E.L."/>
            <person name="Lapidus A."/>
            <person name="Levasseur A."/>
            <person name="Lindquist E."/>
            <person name="Lipzen A."/>
            <person name="Logrieco A.F."/>
            <person name="MacCabe A."/>
            <person name="Maekelae M.R."/>
            <person name="Malavazi I."/>
            <person name="Melin P."/>
            <person name="Meyer V."/>
            <person name="Mielnichuk N."/>
            <person name="Miskei M."/>
            <person name="Molnar A.P."/>
            <person name="Mule G."/>
            <person name="Ngan C.Y."/>
            <person name="Orejas M."/>
            <person name="Orosz E."/>
            <person name="Ouedraogo J.P."/>
            <person name="Overkamp K.M."/>
            <person name="Park H.-S."/>
            <person name="Perrone G."/>
            <person name="Piumi F."/>
            <person name="Punt P.J."/>
            <person name="Ram A.F."/>
            <person name="Ramon A."/>
            <person name="Rauscher S."/>
            <person name="Record E."/>
            <person name="Riano-Pachon D.M."/>
            <person name="Robert V."/>
            <person name="Roehrig J."/>
            <person name="Ruller R."/>
            <person name="Salamov A."/>
            <person name="Salih N.S."/>
            <person name="Samson R.A."/>
            <person name="Sandor E."/>
            <person name="Sanguinetti M."/>
            <person name="Schuetze T."/>
            <person name="Sepcic K."/>
            <person name="Shelest E."/>
            <person name="Sherlock G."/>
            <person name="Sophianopoulou V."/>
            <person name="Squina F.M."/>
            <person name="Sun H."/>
            <person name="Susca A."/>
            <person name="Todd R.B."/>
            <person name="Tsang A."/>
            <person name="Unkles S.E."/>
            <person name="van de Wiele N."/>
            <person name="van Rossen-Uffink D."/>
            <person name="Oliveira J.V."/>
            <person name="Vesth T.C."/>
            <person name="Visser J."/>
            <person name="Yu J.-H."/>
            <person name="Zhou M."/>
            <person name="Andersen M.R."/>
            <person name="Archer D.B."/>
            <person name="Baker S.E."/>
            <person name="Benoit I."/>
            <person name="Brakhage A.A."/>
            <person name="Braus G.H."/>
            <person name="Fischer R."/>
            <person name="Frisvad J.C."/>
            <person name="Goldman G.H."/>
            <person name="Houbraken J."/>
            <person name="Oakley B."/>
            <person name="Pocsi I."/>
            <person name="Scazzocchio C."/>
            <person name="Seiboth B."/>
            <person name="vanKuyk P.A."/>
            <person name="Wortman J."/>
            <person name="Dyer P.S."/>
            <person name="Grigoriev I.V."/>
        </authorList>
    </citation>
    <scope>NUCLEOTIDE SEQUENCE [LARGE SCALE GENOMIC DNA]</scope>
    <source>
        <strain evidence="3">DTO 134E9</strain>
    </source>
</reference>
<evidence type="ECO:0000313" key="3">
    <source>
        <dbReference type="Proteomes" id="UP000184383"/>
    </source>
</evidence>
<keyword evidence="3" id="KW-1185">Reference proteome</keyword>
<dbReference type="GeneID" id="63750342"/>
<name>A0A1L9RVD1_ASPWE</name>
<feature type="region of interest" description="Disordered" evidence="1">
    <location>
        <begin position="1"/>
        <end position="23"/>
    </location>
</feature>